<gene>
    <name evidence="1" type="ORF">SPSIL_056390</name>
</gene>
<sequence>MSVHLLIDFGSTYTKVIAVDIEKEIVIGRSQAPTTVVTDVTIGLNNALSNLFKTCGIDATQIQDSYASSSAAGGLKMVAIGLVPELTLEAARRAALGAGAKVTCSYGFEINKQIVHEIESEQCDMILLCGGTDGGDQNVIVHNAKLLAESNIKSPILVAGNRTVTSQVSTILGEAGKKVYSAKNVLPSLDILDVEPAQKKIREIFIDHITKAKGLDKAQYLIGDVIIPTPKATLQAATLLADGTKNEPGIGSVIVVEVGGATTNIHSVIDNLPVTYQAIVKGLPETRVKRTVEGDLGIRYNAPTIYDHVGNEGFLTKLKTLLPSLDGEQIDIAKYVREISNNVGYVPANDVEFNLDIALAGFATSMAVQRHAGTVKKEWTVVGEVVVQQGKNFLKTENVIGTGGIFKYGLHPERVLRSALFSAETPWSLKPQEPKAYLDSNYILYGIGLLAEKYPDQALRIAKKYLKPTVL</sequence>
<dbReference type="NCBIfam" id="TIGR01319">
    <property type="entry name" value="glmL_fam"/>
    <property type="match status" value="1"/>
</dbReference>
<keyword evidence="2" id="KW-1185">Reference proteome</keyword>
<protein>
    <recommendedName>
        <fullName evidence="3">MutL protein</fullName>
    </recommendedName>
</protein>
<reference evidence="1" key="1">
    <citation type="submission" date="2024-05" db="EMBL/GenBank/DDBJ databases">
        <title>Isolation and characterization of Sporomusa carbonis sp. nov., a carboxydotrophic hydrogenogen in the genus of Sporomusa isolated from a charcoal burning pile.</title>
        <authorList>
            <person name="Boeer T."/>
            <person name="Rosenbaum F."/>
            <person name="Eysell L."/>
            <person name="Mueller V."/>
            <person name="Daniel R."/>
            <person name="Poehlein A."/>
        </authorList>
    </citation>
    <scope>NUCLEOTIDE SEQUENCE [LARGE SCALE GENOMIC DNA]</scope>
    <source>
        <strain evidence="1">DSM 10669</strain>
    </source>
</reference>
<accession>A0ABZ3IV07</accession>
<dbReference type="Pfam" id="PF13941">
    <property type="entry name" value="MutL"/>
    <property type="match status" value="1"/>
</dbReference>
<name>A0ABZ3IV07_9FIRM</name>
<proteinExistence type="predicted"/>
<dbReference type="Proteomes" id="UP000216752">
    <property type="component" value="Chromosome"/>
</dbReference>
<organism evidence="1 2">
    <name type="scientific">Sporomusa silvacetica DSM 10669</name>
    <dbReference type="NCBI Taxonomy" id="1123289"/>
    <lineage>
        <taxon>Bacteria</taxon>
        <taxon>Bacillati</taxon>
        <taxon>Bacillota</taxon>
        <taxon>Negativicutes</taxon>
        <taxon>Selenomonadales</taxon>
        <taxon>Sporomusaceae</taxon>
        <taxon>Sporomusa</taxon>
    </lineage>
</organism>
<evidence type="ECO:0008006" key="3">
    <source>
        <dbReference type="Google" id="ProtNLM"/>
    </source>
</evidence>
<dbReference type="PIRSF" id="PIRSF004729">
    <property type="entry name" value="MutL"/>
    <property type="match status" value="1"/>
</dbReference>
<dbReference type="NCBIfam" id="NF040745">
    <property type="entry name" value="accessory_GlmL"/>
    <property type="match status" value="1"/>
</dbReference>
<evidence type="ECO:0000313" key="1">
    <source>
        <dbReference type="EMBL" id="XFO69405.1"/>
    </source>
</evidence>
<dbReference type="EMBL" id="CP155573">
    <property type="protein sequence ID" value="XFO69405.1"/>
    <property type="molecule type" value="Genomic_DNA"/>
</dbReference>
<dbReference type="RefSeq" id="WP_169718042.1">
    <property type="nucleotide sequence ID" value="NZ_CP155573.1"/>
</dbReference>
<dbReference type="InterPro" id="IPR006230">
    <property type="entry name" value="MutL"/>
</dbReference>
<evidence type="ECO:0000313" key="2">
    <source>
        <dbReference type="Proteomes" id="UP000216752"/>
    </source>
</evidence>